<dbReference type="SUPFAM" id="SSF53244">
    <property type="entry name" value="MurD-like peptide ligases, peptide-binding domain"/>
    <property type="match status" value="1"/>
</dbReference>
<dbReference type="InterPro" id="IPR004101">
    <property type="entry name" value="Mur_ligase_C"/>
</dbReference>
<name>A0A382ISK3_9ZZZZ</name>
<keyword evidence="1" id="KW-0436">Ligase</keyword>
<keyword evidence="3" id="KW-0067">ATP-binding</keyword>
<dbReference type="EMBL" id="UINC01069285">
    <property type="protein sequence ID" value="SVC02538.1"/>
    <property type="molecule type" value="Genomic_DNA"/>
</dbReference>
<protein>
    <recommendedName>
        <fullName evidence="7">Mur ligase C-terminal domain-containing protein</fullName>
    </recommendedName>
</protein>
<evidence type="ECO:0000256" key="2">
    <source>
        <dbReference type="ARBA" id="ARBA00022741"/>
    </source>
</evidence>
<dbReference type="InterPro" id="IPR013221">
    <property type="entry name" value="Mur_ligase_cen"/>
</dbReference>
<dbReference type="GO" id="GO:0016881">
    <property type="term" value="F:acid-amino acid ligase activity"/>
    <property type="evidence" value="ECO:0007669"/>
    <property type="project" value="InterPro"/>
</dbReference>
<evidence type="ECO:0000313" key="6">
    <source>
        <dbReference type="EMBL" id="SVC02538.1"/>
    </source>
</evidence>
<organism evidence="6">
    <name type="scientific">marine metagenome</name>
    <dbReference type="NCBI Taxonomy" id="408172"/>
    <lineage>
        <taxon>unclassified sequences</taxon>
        <taxon>metagenomes</taxon>
        <taxon>ecological metagenomes</taxon>
    </lineage>
</organism>
<evidence type="ECO:0000259" key="5">
    <source>
        <dbReference type="Pfam" id="PF08245"/>
    </source>
</evidence>
<feature type="domain" description="Mur ligase central" evidence="5">
    <location>
        <begin position="2"/>
        <end position="107"/>
    </location>
</feature>
<dbReference type="GO" id="GO:0005524">
    <property type="term" value="F:ATP binding"/>
    <property type="evidence" value="ECO:0007669"/>
    <property type="project" value="UniProtKB-KW"/>
</dbReference>
<evidence type="ECO:0008006" key="7">
    <source>
        <dbReference type="Google" id="ProtNLM"/>
    </source>
</evidence>
<evidence type="ECO:0000259" key="4">
    <source>
        <dbReference type="Pfam" id="PF02875"/>
    </source>
</evidence>
<feature type="domain" description="Mur ligase C-terminal" evidence="4">
    <location>
        <begin position="143"/>
        <end position="257"/>
    </location>
</feature>
<reference evidence="6" key="1">
    <citation type="submission" date="2018-05" db="EMBL/GenBank/DDBJ databases">
        <authorList>
            <person name="Lanie J.A."/>
            <person name="Ng W.-L."/>
            <person name="Kazmierczak K.M."/>
            <person name="Andrzejewski T.M."/>
            <person name="Davidsen T.M."/>
            <person name="Wayne K.J."/>
            <person name="Tettelin H."/>
            <person name="Glass J.I."/>
            <person name="Rusch D."/>
            <person name="Podicherti R."/>
            <person name="Tsui H.-C.T."/>
            <person name="Winkler M.E."/>
        </authorList>
    </citation>
    <scope>NUCLEOTIDE SEQUENCE</scope>
</reference>
<sequence length="287" mass="30122">TEFFDNVDAVAEAKAEIFTGLEPGAVAVLNRDNKYFDFLAARAREAGAARIIAFGRGDNCEVRLLAWTPDREGGQVEAIISGVHCSYRLALSGEHWALNSVAALATAVAAGAPLNEAAAALVMHQATPGRGARYRLAALDGEYELIDESYNASPVAVGAAIRTLKNISPAPGARRIVVLGDMLELGESAVEAHVDLAPVLEEAGIDLVFTVGRLMSHLHAALPNGLRAGQAENSSDLLPTLRAAIRPGDVVLIKGSRGIKMRPLVDALKHATEATPTTAPRVARVTG</sequence>
<gene>
    <name evidence="6" type="ORF">METZ01_LOCUS255392</name>
</gene>
<keyword evidence="2" id="KW-0547">Nucleotide-binding</keyword>
<dbReference type="SUPFAM" id="SSF53623">
    <property type="entry name" value="MurD-like peptide ligases, catalytic domain"/>
    <property type="match status" value="1"/>
</dbReference>
<dbReference type="PANTHER" id="PTHR43024">
    <property type="entry name" value="UDP-N-ACETYLMURAMOYL-TRIPEPTIDE--D-ALANYL-D-ALANINE LIGASE"/>
    <property type="match status" value="1"/>
</dbReference>
<proteinExistence type="predicted"/>
<dbReference type="Pfam" id="PF02875">
    <property type="entry name" value="Mur_ligase_C"/>
    <property type="match status" value="1"/>
</dbReference>
<evidence type="ECO:0000256" key="1">
    <source>
        <dbReference type="ARBA" id="ARBA00022598"/>
    </source>
</evidence>
<dbReference type="PANTHER" id="PTHR43024:SF1">
    <property type="entry name" value="UDP-N-ACETYLMURAMOYL-TRIPEPTIDE--D-ALANYL-D-ALANINE LIGASE"/>
    <property type="match status" value="1"/>
</dbReference>
<feature type="non-terminal residue" evidence="6">
    <location>
        <position position="1"/>
    </location>
</feature>
<evidence type="ECO:0000256" key="3">
    <source>
        <dbReference type="ARBA" id="ARBA00022840"/>
    </source>
</evidence>
<dbReference type="InterPro" id="IPR051046">
    <property type="entry name" value="MurCDEF_CellWall_CoF430Synth"/>
</dbReference>
<dbReference type="Pfam" id="PF08245">
    <property type="entry name" value="Mur_ligase_M"/>
    <property type="match status" value="1"/>
</dbReference>
<dbReference type="Gene3D" id="3.40.1190.10">
    <property type="entry name" value="Mur-like, catalytic domain"/>
    <property type="match status" value="1"/>
</dbReference>
<dbReference type="Gene3D" id="3.90.190.20">
    <property type="entry name" value="Mur ligase, C-terminal domain"/>
    <property type="match status" value="1"/>
</dbReference>
<dbReference type="AlphaFoldDB" id="A0A382ISK3"/>
<accession>A0A382ISK3</accession>
<dbReference type="InterPro" id="IPR036615">
    <property type="entry name" value="Mur_ligase_C_dom_sf"/>
</dbReference>
<dbReference type="InterPro" id="IPR036565">
    <property type="entry name" value="Mur-like_cat_sf"/>
</dbReference>